<name>A0A7Z1N2H8_STAAU</name>
<evidence type="ECO:0000313" key="1">
    <source>
        <dbReference type="EMBL" id="PPJ74268.1"/>
    </source>
</evidence>
<dbReference type="EMBL" id="PGWZ01000380">
    <property type="protein sequence ID" value="PPJ74268.1"/>
    <property type="molecule type" value="Genomic_DNA"/>
</dbReference>
<dbReference type="Proteomes" id="UP000238775">
    <property type="component" value="Unassembled WGS sequence"/>
</dbReference>
<organism evidence="1 2">
    <name type="scientific">Staphylococcus aureus</name>
    <dbReference type="NCBI Taxonomy" id="1280"/>
    <lineage>
        <taxon>Bacteria</taxon>
        <taxon>Bacillati</taxon>
        <taxon>Bacillota</taxon>
        <taxon>Bacilli</taxon>
        <taxon>Bacillales</taxon>
        <taxon>Staphylococcaceae</taxon>
        <taxon>Staphylococcus</taxon>
    </lineage>
</organism>
<gene>
    <name evidence="1" type="ORF">CV021_08610</name>
</gene>
<dbReference type="RefSeq" id="WP_154700635.1">
    <property type="nucleotide sequence ID" value="NZ_PGWZ01000380.1"/>
</dbReference>
<dbReference type="AlphaFoldDB" id="A0A7Z1N2H8"/>
<feature type="non-terminal residue" evidence="1">
    <location>
        <position position="135"/>
    </location>
</feature>
<accession>A0A7Z1N2H8</accession>
<reference evidence="1 2" key="1">
    <citation type="submission" date="2017-11" db="EMBL/GenBank/DDBJ databases">
        <authorList>
            <person name="Founou R.C."/>
            <person name="Founou L."/>
            <person name="Allam M."/>
            <person name="Ismail A."/>
            <person name="Essack S.Y."/>
        </authorList>
    </citation>
    <scope>NUCLEOTIDE SEQUENCE [LARGE SCALE GENOMIC DNA]</scope>
    <source>
        <strain evidence="1 2">G703N2B1</strain>
    </source>
</reference>
<sequence>MKKRIITTVLGCSLLLGACQGGHSDPLANHKYKIEDTDYSIAFDGKDRATLSWTDGAPNNMVKDSAPFNYEIQTDNGKQILVLERSADELPSGSKDEFKFYEDKSVDYDHNKNCEVYEIKDKNKDDLTLVQKAVA</sequence>
<evidence type="ECO:0008006" key="3">
    <source>
        <dbReference type="Google" id="ProtNLM"/>
    </source>
</evidence>
<evidence type="ECO:0000313" key="2">
    <source>
        <dbReference type="Proteomes" id="UP000238775"/>
    </source>
</evidence>
<comment type="caution">
    <text evidence="1">The sequence shown here is derived from an EMBL/GenBank/DDBJ whole genome shotgun (WGS) entry which is preliminary data.</text>
</comment>
<protein>
    <recommendedName>
        <fullName evidence="3">Lipoprotein</fullName>
    </recommendedName>
</protein>
<dbReference type="PROSITE" id="PS51257">
    <property type="entry name" value="PROKAR_LIPOPROTEIN"/>
    <property type="match status" value="1"/>
</dbReference>
<proteinExistence type="predicted"/>